<feature type="non-terminal residue" evidence="1">
    <location>
        <position position="1"/>
    </location>
</feature>
<organism evidence="1 2">
    <name type="scientific">Pseudomonas peradeniyensis</name>
    <dbReference type="NCBI Taxonomy" id="2745488"/>
    <lineage>
        <taxon>Bacteria</taxon>
        <taxon>Pseudomonadati</taxon>
        <taxon>Pseudomonadota</taxon>
        <taxon>Gammaproteobacteria</taxon>
        <taxon>Pseudomonadales</taxon>
        <taxon>Pseudomonadaceae</taxon>
        <taxon>Pseudomonas</taxon>
    </lineage>
</organism>
<gene>
    <name evidence="1" type="ORF">OC929_26315</name>
</gene>
<proteinExistence type="predicted"/>
<evidence type="ECO:0000313" key="2">
    <source>
        <dbReference type="Proteomes" id="UP001139994"/>
    </source>
</evidence>
<sequence>ARERFEERYDEGERSAFASAYETELHNRQQLIDQLATLYAELYAAPAFQRIAYNDYSATDWRSVEYFVRMLGTCLYGGPSENQPQDGAALGASQRLWQQELENPDSLLY</sequence>
<keyword evidence="2" id="KW-1185">Reference proteome</keyword>
<evidence type="ECO:0000313" key="1">
    <source>
        <dbReference type="EMBL" id="MCU7241566.1"/>
    </source>
</evidence>
<reference evidence="1" key="3">
    <citation type="journal article" date="2023" name="mSystems">
        <title>Charting the Lipopeptidome of Nonpathogenic Pseudomonas.</title>
        <authorList>
            <person name="Cesa-Luna C."/>
            <person name="Geudens N."/>
            <person name="Girard L."/>
            <person name="De Roo V."/>
            <person name="Maklad H.R."/>
            <person name="Martins J.C."/>
            <person name="Hofte M."/>
            <person name="De Mot R."/>
        </authorList>
    </citation>
    <scope>NUCLEOTIDE SEQUENCE</scope>
    <source>
        <strain evidence="1">COR51</strain>
    </source>
</reference>
<protein>
    <submittedName>
        <fullName evidence="1">Uncharacterized protein</fullName>
    </submittedName>
</protein>
<dbReference type="Proteomes" id="UP001139994">
    <property type="component" value="Unassembled WGS sequence"/>
</dbReference>
<reference evidence="1" key="2">
    <citation type="submission" date="2022-09" db="EMBL/GenBank/DDBJ databases">
        <authorList>
            <person name="Cesa-Luna C."/>
            <person name="Girard L."/>
            <person name="Lood C."/>
            <person name="Hofte M."/>
            <person name="De Mot R."/>
        </authorList>
    </citation>
    <scope>NUCLEOTIDE SEQUENCE</scope>
    <source>
        <strain evidence="1">COR51</strain>
    </source>
</reference>
<feature type="non-terminal residue" evidence="1">
    <location>
        <position position="109"/>
    </location>
</feature>
<dbReference type="EMBL" id="JAOSLA010000121">
    <property type="protein sequence ID" value="MCU7241566.1"/>
    <property type="molecule type" value="Genomic_DNA"/>
</dbReference>
<accession>A0ABT2VIK1</accession>
<comment type="caution">
    <text evidence="1">The sequence shown here is derived from an EMBL/GenBank/DDBJ whole genome shotgun (WGS) entry which is preliminary data.</text>
</comment>
<reference evidence="1" key="1">
    <citation type="journal article" date="2022" name="Microbiol. Spectr.">
        <title>An Nuclear Magnetic Resonance Fingerprint Matching Approach for the Identification and Structural Re-Evaluation of Pseudomonas Lipopeptides.</title>
        <authorList>
            <person name="De Roo V."/>
            <person name="Verleysen Y."/>
            <person name="Kovacs B."/>
            <person name="De Vleeschouwer M."/>
            <person name="Muangkaew P."/>
            <person name="Girard L."/>
            <person name="Hofte M."/>
            <person name="De Mot R."/>
            <person name="Madder A."/>
            <person name="Geudens N."/>
            <person name="Martins J.C."/>
        </authorList>
    </citation>
    <scope>NUCLEOTIDE SEQUENCE</scope>
    <source>
        <strain evidence="1">COR51</strain>
    </source>
</reference>
<name>A0ABT2VIK1_9PSED</name>